<dbReference type="Pfam" id="PF03372">
    <property type="entry name" value="Exo_endo_phos"/>
    <property type="match status" value="1"/>
</dbReference>
<organism evidence="2 3">
    <name type="scientific">Leptidea sinapis</name>
    <dbReference type="NCBI Taxonomy" id="189913"/>
    <lineage>
        <taxon>Eukaryota</taxon>
        <taxon>Metazoa</taxon>
        <taxon>Ecdysozoa</taxon>
        <taxon>Arthropoda</taxon>
        <taxon>Hexapoda</taxon>
        <taxon>Insecta</taxon>
        <taxon>Pterygota</taxon>
        <taxon>Neoptera</taxon>
        <taxon>Endopterygota</taxon>
        <taxon>Lepidoptera</taxon>
        <taxon>Glossata</taxon>
        <taxon>Ditrysia</taxon>
        <taxon>Papilionoidea</taxon>
        <taxon>Pieridae</taxon>
        <taxon>Dismorphiinae</taxon>
        <taxon>Leptidea</taxon>
    </lineage>
</organism>
<name>A0A5E4PSA1_9NEOP</name>
<dbReference type="PANTHER" id="PTHR12121">
    <property type="entry name" value="CARBON CATABOLITE REPRESSOR PROTEIN 4"/>
    <property type="match status" value="1"/>
</dbReference>
<dbReference type="InterPro" id="IPR005135">
    <property type="entry name" value="Endo/exonuclease/phosphatase"/>
</dbReference>
<dbReference type="Proteomes" id="UP000324832">
    <property type="component" value="Unassembled WGS sequence"/>
</dbReference>
<evidence type="ECO:0000259" key="1">
    <source>
        <dbReference type="Pfam" id="PF03372"/>
    </source>
</evidence>
<evidence type="ECO:0000313" key="3">
    <source>
        <dbReference type="Proteomes" id="UP000324832"/>
    </source>
</evidence>
<dbReference type="GO" id="GO:0000175">
    <property type="term" value="F:3'-5'-RNA exonuclease activity"/>
    <property type="evidence" value="ECO:0007669"/>
    <property type="project" value="TreeGrafter"/>
</dbReference>
<gene>
    <name evidence="2" type="ORF">LSINAPIS_LOCUS1315</name>
</gene>
<feature type="domain" description="Endonuclease/exonuclease/phosphatase" evidence="1">
    <location>
        <begin position="189"/>
        <end position="506"/>
    </location>
</feature>
<dbReference type="Gene3D" id="3.60.10.10">
    <property type="entry name" value="Endonuclease/exonuclease/phosphatase"/>
    <property type="match status" value="1"/>
</dbReference>
<sequence length="522" mass="59466">MLKFTHSFCRYTRLTFENLHYNRTHAKKLSHLTSRGKTCVVWNYQPLLNSCITAGVGGRFFARLKNNHQIIKSKTNPSASKMDKPFSDQLHPTLHHATSGGQFEIDEVETYPHNWDGMASSSEDDSSNPHTGILPPDFRVWELVDTWCGSLTKANTLKFRVVSYNVLAQYLLQSHPYLYENCKPENLIWNVRAGKLFDEIMHLAPDILCLQEVQASHLNDFEGIFEKLGYDGLFKQKTRHRGDGCAIYIKKSQFEILENNTVEYFQPGLPVLNRDNVGLMVKLLPRCPNATPIVVATTHLLYNPKRTGIRLAQMQVLLAEIDRFAYFDNGKESGYLPIILTGDLNSKPDSAVIQLLSKGHVRASMFRDIRSDWRAIGVTDNCQHISVYLKRELGLPSSDFSMTALYNSDYSMTLPDGRRQVEVWNHRELFNSNDLAHPLTFTSVYDSVKSGGVHEVTTYQDEWVTVDYIFYSKHSSLQLIERLRLPTVNECDCLGSLPNDIYGSDHLAVAATFAYTPKEPRV</sequence>
<protein>
    <recommendedName>
        <fullName evidence="1">Endonuclease/exonuclease/phosphatase domain-containing protein</fullName>
    </recommendedName>
</protein>
<accession>A0A5E4PSA1</accession>
<dbReference type="AlphaFoldDB" id="A0A5E4PSA1"/>
<reference evidence="2 3" key="1">
    <citation type="submission" date="2017-07" db="EMBL/GenBank/DDBJ databases">
        <authorList>
            <person name="Talla V."/>
            <person name="Backstrom N."/>
        </authorList>
    </citation>
    <scope>NUCLEOTIDE SEQUENCE [LARGE SCALE GENOMIC DNA]</scope>
</reference>
<dbReference type="EMBL" id="FZQP02000193">
    <property type="protein sequence ID" value="VVC87788.1"/>
    <property type="molecule type" value="Genomic_DNA"/>
</dbReference>
<dbReference type="PANTHER" id="PTHR12121:SF34">
    <property type="entry name" value="PROTEIN ANGEL"/>
    <property type="match status" value="1"/>
</dbReference>
<proteinExistence type="predicted"/>
<dbReference type="SUPFAM" id="SSF56219">
    <property type="entry name" value="DNase I-like"/>
    <property type="match status" value="1"/>
</dbReference>
<dbReference type="InterPro" id="IPR050410">
    <property type="entry name" value="CCR4/nocturin_mRNA_transcr"/>
</dbReference>
<evidence type="ECO:0000313" key="2">
    <source>
        <dbReference type="EMBL" id="VVC87788.1"/>
    </source>
</evidence>
<dbReference type="InterPro" id="IPR036691">
    <property type="entry name" value="Endo/exonu/phosph_ase_sf"/>
</dbReference>
<keyword evidence="3" id="KW-1185">Reference proteome</keyword>